<name>A0A183I9T7_9BILA</name>
<dbReference type="WBParaSite" id="SBAD_0000040001-mRNA-1">
    <property type="protein sequence ID" value="SBAD_0000040001-mRNA-1"/>
    <property type="gene ID" value="SBAD_0000040001"/>
</dbReference>
<proteinExistence type="predicted"/>
<evidence type="ECO:0000313" key="1">
    <source>
        <dbReference type="EMBL" id="VDO82942.1"/>
    </source>
</evidence>
<keyword evidence="2" id="KW-1185">Reference proteome</keyword>
<gene>
    <name evidence="1" type="ORF">SBAD_LOCUS381</name>
</gene>
<evidence type="ECO:0000313" key="2">
    <source>
        <dbReference type="Proteomes" id="UP000270296"/>
    </source>
</evidence>
<reference evidence="3" key="1">
    <citation type="submission" date="2016-06" db="UniProtKB">
        <authorList>
            <consortium name="WormBaseParasite"/>
        </authorList>
    </citation>
    <scope>IDENTIFICATION</scope>
</reference>
<dbReference type="AlphaFoldDB" id="A0A183I9T7"/>
<dbReference type="EMBL" id="UZAM01000893">
    <property type="protein sequence ID" value="VDO82942.1"/>
    <property type="molecule type" value="Genomic_DNA"/>
</dbReference>
<organism evidence="3">
    <name type="scientific">Soboliphyme baturini</name>
    <dbReference type="NCBI Taxonomy" id="241478"/>
    <lineage>
        <taxon>Eukaryota</taxon>
        <taxon>Metazoa</taxon>
        <taxon>Ecdysozoa</taxon>
        <taxon>Nematoda</taxon>
        <taxon>Enoplea</taxon>
        <taxon>Dorylaimia</taxon>
        <taxon>Dioctophymatida</taxon>
        <taxon>Dioctophymatoidea</taxon>
        <taxon>Soboliphymatidae</taxon>
        <taxon>Soboliphyme</taxon>
    </lineage>
</organism>
<dbReference type="Proteomes" id="UP000270296">
    <property type="component" value="Unassembled WGS sequence"/>
</dbReference>
<evidence type="ECO:0000313" key="3">
    <source>
        <dbReference type="WBParaSite" id="SBAD_0000040001-mRNA-1"/>
    </source>
</evidence>
<reference evidence="1 2" key="2">
    <citation type="submission" date="2018-11" db="EMBL/GenBank/DDBJ databases">
        <authorList>
            <consortium name="Pathogen Informatics"/>
        </authorList>
    </citation>
    <scope>NUCLEOTIDE SEQUENCE [LARGE SCALE GENOMIC DNA]</scope>
</reference>
<sequence>MTSSNYGPYIAISLLRTLRAHCSHHGYGMRESQSILRMPILLSKRVREKGFCYVFDRKSSKGTIKVWRCEKSNHNEVRIHTTSKAVIRKLNGHSHDSSTIGVEVAELVTGIKRRAEECLEATVQVINQLTDEPLQRVQVALQTLPNFKKIVVRGINGMKDVPPASVEFRNVGSA</sequence>
<dbReference type="Gene3D" id="2.20.25.240">
    <property type="match status" value="1"/>
</dbReference>
<accession>A0A183I9T7</accession>
<dbReference type="OrthoDB" id="5806173at2759"/>
<protein>
    <submittedName>
        <fullName evidence="3">FLYWCH-type domain-containing protein</fullName>
    </submittedName>
</protein>